<organism evidence="1">
    <name type="scientific">Kwoniella dejecticola CBS 10117</name>
    <dbReference type="NCBI Taxonomy" id="1296121"/>
    <lineage>
        <taxon>Eukaryota</taxon>
        <taxon>Fungi</taxon>
        <taxon>Dikarya</taxon>
        <taxon>Basidiomycota</taxon>
        <taxon>Agaricomycotina</taxon>
        <taxon>Tremellomycetes</taxon>
        <taxon>Tremellales</taxon>
        <taxon>Cryptococcaceae</taxon>
        <taxon>Kwoniella</taxon>
    </lineage>
</organism>
<dbReference type="EMBL" id="CP144531">
    <property type="protein sequence ID" value="WWC59759.1"/>
    <property type="molecule type" value="Genomic_DNA"/>
</dbReference>
<evidence type="ECO:0000313" key="3">
    <source>
        <dbReference type="Proteomes" id="UP000078595"/>
    </source>
</evidence>
<protein>
    <submittedName>
        <fullName evidence="1">Uncharacterized protein</fullName>
    </submittedName>
</protein>
<sequence>MIQRTIPQYNPEANMDTDQFVQGCRRHLVCGPEHCAATSKNELKSTKSNRTTRNATGPERKLLDVTSTPSLSVPIVGLPVVGAVLPLINPAQSSLATLAAPALPSPVDLNLERRPIRSAADQSLNQYQEKSSAPAAWDLPAADQTYDMYGNIYPGSDQASADQPTWGVPWAGSQMAGVYDNVGPDMQPSNWTVDWDNYHGDPRPYDDAQL</sequence>
<dbReference type="VEuPathDB" id="FungiDB:I303_01538"/>
<keyword evidence="3" id="KW-1185">Reference proteome</keyword>
<reference evidence="1" key="1">
    <citation type="submission" date="2013-07" db="EMBL/GenBank/DDBJ databases">
        <title>The Genome Sequence of Cryptococcus dejecticola CBS10117.</title>
        <authorList>
            <consortium name="The Broad Institute Genome Sequencing Platform"/>
            <person name="Cuomo C."/>
            <person name="Litvintseva A."/>
            <person name="Chen Y."/>
            <person name="Heitman J."/>
            <person name="Sun S."/>
            <person name="Springer D."/>
            <person name="Dromer F."/>
            <person name="Young S.K."/>
            <person name="Zeng Q."/>
            <person name="Gargeya S."/>
            <person name="Fitzgerald M."/>
            <person name="Abouelleil A."/>
            <person name="Alvarado L."/>
            <person name="Berlin A.M."/>
            <person name="Chapman S.B."/>
            <person name="Dewar J."/>
            <person name="Goldberg J."/>
            <person name="Griggs A."/>
            <person name="Gujja S."/>
            <person name="Hansen M."/>
            <person name="Howarth C."/>
            <person name="Imamovic A."/>
            <person name="Larimer J."/>
            <person name="McCowan C."/>
            <person name="Murphy C."/>
            <person name="Pearson M."/>
            <person name="Priest M."/>
            <person name="Roberts A."/>
            <person name="Saif S."/>
            <person name="Shea T."/>
            <person name="Sykes S."/>
            <person name="Wortman J."/>
            <person name="Nusbaum C."/>
            <person name="Birren B."/>
        </authorList>
    </citation>
    <scope>NUCLEOTIDE SEQUENCE [LARGE SCALE GENOMIC DNA]</scope>
    <source>
        <strain evidence="1">CBS 10117</strain>
    </source>
</reference>
<dbReference type="KEGG" id="kdj:28965237"/>
<reference evidence="2" key="2">
    <citation type="submission" date="2013-07" db="EMBL/GenBank/DDBJ databases">
        <authorList>
            <consortium name="The Broad Institute Genome Sequencing Platform"/>
            <person name="Cuomo C."/>
            <person name="Litvintseva A."/>
            <person name="Chen Y."/>
            <person name="Heitman J."/>
            <person name="Sun S."/>
            <person name="Springer D."/>
            <person name="Dromer F."/>
            <person name="Young S.K."/>
            <person name="Zeng Q."/>
            <person name="Gargeya S."/>
            <person name="Fitzgerald M."/>
            <person name="Abouelleil A."/>
            <person name="Alvarado L."/>
            <person name="Berlin A.M."/>
            <person name="Chapman S.B."/>
            <person name="Dewar J."/>
            <person name="Goldberg J."/>
            <person name="Griggs A."/>
            <person name="Gujja S."/>
            <person name="Hansen M."/>
            <person name="Howarth C."/>
            <person name="Imamovic A."/>
            <person name="Larimer J."/>
            <person name="McCowan C."/>
            <person name="Murphy C."/>
            <person name="Pearson M."/>
            <person name="Priest M."/>
            <person name="Roberts A."/>
            <person name="Saif S."/>
            <person name="Shea T."/>
            <person name="Sykes S."/>
            <person name="Wortman J."/>
            <person name="Nusbaum C."/>
            <person name="Birren B."/>
        </authorList>
    </citation>
    <scope>NUCLEOTIDE SEQUENCE</scope>
    <source>
        <strain evidence="2">CBS 10117</strain>
    </source>
</reference>
<dbReference type="GeneID" id="28965237"/>
<evidence type="ECO:0000313" key="2">
    <source>
        <dbReference type="EMBL" id="WWC59759.1"/>
    </source>
</evidence>
<gene>
    <name evidence="1" type="ORF">I303_01538</name>
    <name evidence="2" type="ORF">I303_102321</name>
</gene>
<evidence type="ECO:0000313" key="1">
    <source>
        <dbReference type="EMBL" id="OBR87336.1"/>
    </source>
</evidence>
<proteinExistence type="predicted"/>
<accession>A0A1A6AB94</accession>
<reference evidence="2" key="3">
    <citation type="submission" date="2024-02" db="EMBL/GenBank/DDBJ databases">
        <title>Comparative genomics of Cryptococcus and Kwoniella reveals pathogenesis evolution and contrasting modes of karyotype evolution via chromosome fusion or intercentromeric recombination.</title>
        <authorList>
            <person name="Coelho M.A."/>
            <person name="David-Palma M."/>
            <person name="Shea T."/>
            <person name="Bowers K."/>
            <person name="McGinley-Smith S."/>
            <person name="Mohammad A.W."/>
            <person name="Gnirke A."/>
            <person name="Yurkov A.M."/>
            <person name="Nowrousian M."/>
            <person name="Sun S."/>
            <person name="Cuomo C.A."/>
            <person name="Heitman J."/>
        </authorList>
    </citation>
    <scope>NUCLEOTIDE SEQUENCE</scope>
    <source>
        <strain evidence="2">CBS 10117</strain>
    </source>
</reference>
<dbReference type="Proteomes" id="UP000078595">
    <property type="component" value="Chromosome 2"/>
</dbReference>
<name>A0A1A6AB94_9TREE</name>
<dbReference type="RefSeq" id="XP_018265178.1">
    <property type="nucleotide sequence ID" value="XM_018404897.1"/>
</dbReference>
<dbReference type="AlphaFoldDB" id="A0A1A6AB94"/>
<dbReference type="EMBL" id="KI894028">
    <property type="protein sequence ID" value="OBR87336.1"/>
    <property type="molecule type" value="Genomic_DNA"/>
</dbReference>